<sequence>MDRKDFSDLEEQIRVTVENAFNSIDFTGIKNNVYEKTESTLNDVKTNFKRASENFNRNMEDLKTNINVTQKHIKNKQVYICKKPQGKVSGIVYMTLGTIGSVIFAIQLIVFSVFSSIWNSFSILSSISLGVLLAFFTGSIFMTFRGASLRKRIKRFRKYVHCLKGRSYCLIKELGDSVSKSEKYVVKDLEKMIHKGMFLEGHIDKEETYFMLTNEVYQNYLNSQEALKLRKEEEERRNEELKEEMNDPQKKELREIIENGNYYIKQIRKINDCLPEENISNKLYRLEKIVAEIFKYIEKNPNKLSDVSKFTNHYLPITLKLVTSYKELNEQLVQGENIKTAKNEIEKSINLINTAFENLLDDMFEDVVLDISSDISVLETLFKQEGLTKNDFEKDMNEK</sequence>
<dbReference type="RefSeq" id="WP_058294192.1">
    <property type="nucleotide sequence ID" value="NZ_CAKJVD010000019.1"/>
</dbReference>
<evidence type="ECO:0000313" key="5">
    <source>
        <dbReference type="Proteomes" id="UP000220840"/>
    </source>
</evidence>
<comment type="caution">
    <text evidence="4">The sequence shown here is derived from an EMBL/GenBank/DDBJ whole genome shotgun (WGS) entry which is preliminary data.</text>
</comment>
<feature type="transmembrane region" description="Helical" evidence="2">
    <location>
        <begin position="123"/>
        <end position="144"/>
    </location>
</feature>
<dbReference type="InterPro" id="IPR018770">
    <property type="entry name" value="ChloroindolylP_hydrolase"/>
</dbReference>
<dbReference type="Pfam" id="PF10112">
    <property type="entry name" value="Halogen_Hydrol"/>
    <property type="match status" value="1"/>
</dbReference>
<dbReference type="STRING" id="137838.GCA_001458595_01319"/>
<dbReference type="AlphaFoldDB" id="A0A2A7MEE4"/>
<keyword evidence="2" id="KW-1133">Transmembrane helix</keyword>
<keyword evidence="2" id="KW-0812">Transmembrane</keyword>
<gene>
    <name evidence="3" type="ORF">CNEO2_110054</name>
    <name evidence="4" type="ORF">CQ394_15415</name>
</gene>
<proteinExistence type="predicted"/>
<organism evidence="4 5">
    <name type="scientific">Clostridium neonatale</name>
    <dbReference type="NCBI Taxonomy" id="137838"/>
    <lineage>
        <taxon>Bacteria</taxon>
        <taxon>Bacillati</taxon>
        <taxon>Bacillota</taxon>
        <taxon>Clostridia</taxon>
        <taxon>Eubacteriales</taxon>
        <taxon>Clostridiaceae</taxon>
        <taxon>Clostridium</taxon>
    </lineage>
</organism>
<dbReference type="Proteomes" id="UP001189143">
    <property type="component" value="Unassembled WGS sequence"/>
</dbReference>
<dbReference type="EMBL" id="PDCJ01000002">
    <property type="protein sequence ID" value="PEG30026.1"/>
    <property type="molecule type" value="Genomic_DNA"/>
</dbReference>
<reference evidence="4 5" key="1">
    <citation type="submission" date="2017-10" db="EMBL/GenBank/DDBJ databases">
        <title>Effective Description of Clostridium neonatale sp. nov. linked to necrotizing enterocolitis in neonates and a clarification of species assignable to the genus Clostridium (Prazmowski 1880) emend. Lawson and Rainey 2016.</title>
        <authorList>
            <person name="Bernard K."/>
            <person name="Burdz T."/>
            <person name="Wiebe D."/>
            <person name="Balcewich B."/>
            <person name="Alfa M."/>
            <person name="Bernier A.-M."/>
        </authorList>
    </citation>
    <scope>NUCLEOTIDE SEQUENCE [LARGE SCALE GENOMIC DNA]</scope>
    <source>
        <strain evidence="4 5">LCDC99A005</strain>
    </source>
</reference>
<dbReference type="OrthoDB" id="9782052at2"/>
<feature type="coiled-coil region" evidence="1">
    <location>
        <begin position="217"/>
        <end position="251"/>
    </location>
</feature>
<keyword evidence="5" id="KW-1185">Reference proteome</keyword>
<evidence type="ECO:0000256" key="2">
    <source>
        <dbReference type="SAM" id="Phobius"/>
    </source>
</evidence>
<evidence type="ECO:0000313" key="3">
    <source>
        <dbReference type="EMBL" id="CAI3540683.1"/>
    </source>
</evidence>
<protein>
    <submittedName>
        <fullName evidence="4">5-bromo-4-chloroindolyl phosphate hydrolysis protein</fullName>
    </submittedName>
</protein>
<name>A0A2A7MEE4_9CLOT</name>
<dbReference type="EMBL" id="CAMTCP010000022">
    <property type="protein sequence ID" value="CAI3540683.1"/>
    <property type="molecule type" value="Genomic_DNA"/>
</dbReference>
<feature type="transmembrane region" description="Helical" evidence="2">
    <location>
        <begin position="91"/>
        <end position="117"/>
    </location>
</feature>
<dbReference type="Proteomes" id="UP000220840">
    <property type="component" value="Unassembled WGS sequence"/>
</dbReference>
<keyword evidence="1" id="KW-0175">Coiled coil</keyword>
<feature type="coiled-coil region" evidence="1">
    <location>
        <begin position="34"/>
        <end position="65"/>
    </location>
</feature>
<evidence type="ECO:0000313" key="4">
    <source>
        <dbReference type="EMBL" id="PEG30026.1"/>
    </source>
</evidence>
<evidence type="ECO:0000256" key="1">
    <source>
        <dbReference type="SAM" id="Coils"/>
    </source>
</evidence>
<keyword evidence="2" id="KW-0472">Membrane</keyword>
<accession>A0A2A7MEE4</accession>
<reference evidence="3" key="2">
    <citation type="submission" date="2022-10" db="EMBL/GenBank/DDBJ databases">
        <authorList>
            <person name="Aires J."/>
            <person name="Mesa V."/>
        </authorList>
    </citation>
    <scope>NUCLEOTIDE SEQUENCE</scope>
    <source>
        <strain evidence="3">Clostridium neonatale JD116</strain>
    </source>
</reference>